<reference evidence="6" key="1">
    <citation type="submission" date="2010-08" db="EMBL/GenBank/DDBJ databases">
        <authorList>
            <consortium name="Caenorhabditis japonica Sequencing Consortium"/>
            <person name="Wilson R.K."/>
        </authorList>
    </citation>
    <scope>NUCLEOTIDE SEQUENCE [LARGE SCALE GENOMIC DNA]</scope>
    <source>
        <strain evidence="6">DF5081</strain>
    </source>
</reference>
<dbReference type="PANTHER" id="PTHR15407">
    <property type="entry name" value="FUKUTIN-RELATED"/>
    <property type="match status" value="1"/>
</dbReference>
<evidence type="ECO:0000256" key="3">
    <source>
        <dbReference type="ARBA" id="ARBA00022989"/>
    </source>
</evidence>
<protein>
    <submittedName>
        <fullName evidence="5">Uncharacterized protein</fullName>
    </submittedName>
</protein>
<evidence type="ECO:0000313" key="6">
    <source>
        <dbReference type="Proteomes" id="UP000005237"/>
    </source>
</evidence>
<name>A0A8R1HK34_CAEJA</name>
<dbReference type="InterPro" id="IPR009644">
    <property type="entry name" value="FKTN/MNN4/W02B3.4-1"/>
</dbReference>
<dbReference type="Proteomes" id="UP000005237">
    <property type="component" value="Unassembled WGS sequence"/>
</dbReference>
<keyword evidence="2" id="KW-0812">Transmembrane</keyword>
<keyword evidence="4" id="KW-0472">Membrane</keyword>
<proteinExistence type="predicted"/>
<reference evidence="5" key="2">
    <citation type="submission" date="2022-06" db="UniProtKB">
        <authorList>
            <consortium name="EnsemblMetazoa"/>
        </authorList>
    </citation>
    <scope>IDENTIFICATION</scope>
    <source>
        <strain evidence="5">DF5081</strain>
    </source>
</reference>
<dbReference type="AlphaFoldDB" id="A0A8R1HK34"/>
<dbReference type="GO" id="GO:0016020">
    <property type="term" value="C:membrane"/>
    <property type="evidence" value="ECO:0007669"/>
    <property type="project" value="UniProtKB-SubCell"/>
</dbReference>
<accession>A0A8R1HK34</accession>
<evidence type="ECO:0000313" key="5">
    <source>
        <dbReference type="EnsemblMetazoa" id="CJA04031.1"/>
    </source>
</evidence>
<sequence length="86" mass="10040">MEPLDATTKLALLRDELLKFGIFPFLNSGTLLGWYRECTIIPHTRDMDLAIFIEDFRQEYFDSIGKEQSAFKLKRKLGMVELALRL</sequence>
<dbReference type="PANTHER" id="PTHR15407:SF28">
    <property type="entry name" value="RIBITOL-5-PHOSPHATE TRANSFERASE FKTN"/>
    <property type="match status" value="1"/>
</dbReference>
<evidence type="ECO:0000256" key="1">
    <source>
        <dbReference type="ARBA" id="ARBA00004167"/>
    </source>
</evidence>
<dbReference type="EnsemblMetazoa" id="CJA04031.1">
    <property type="protein sequence ID" value="CJA04031.1"/>
    <property type="gene ID" value="WBGene00123235"/>
</dbReference>
<keyword evidence="6" id="KW-1185">Reference proteome</keyword>
<evidence type="ECO:0000256" key="4">
    <source>
        <dbReference type="ARBA" id="ARBA00023136"/>
    </source>
</evidence>
<organism evidence="5 6">
    <name type="scientific">Caenorhabditis japonica</name>
    <dbReference type="NCBI Taxonomy" id="281687"/>
    <lineage>
        <taxon>Eukaryota</taxon>
        <taxon>Metazoa</taxon>
        <taxon>Ecdysozoa</taxon>
        <taxon>Nematoda</taxon>
        <taxon>Chromadorea</taxon>
        <taxon>Rhabditida</taxon>
        <taxon>Rhabditina</taxon>
        <taxon>Rhabditomorpha</taxon>
        <taxon>Rhabditoidea</taxon>
        <taxon>Rhabditidae</taxon>
        <taxon>Peloderinae</taxon>
        <taxon>Caenorhabditis</taxon>
    </lineage>
</organism>
<comment type="subcellular location">
    <subcellularLocation>
        <location evidence="1">Membrane</location>
        <topology evidence="1">Single-pass membrane protein</topology>
    </subcellularLocation>
</comment>
<keyword evidence="3" id="KW-1133">Transmembrane helix</keyword>
<evidence type="ECO:0000256" key="2">
    <source>
        <dbReference type="ARBA" id="ARBA00022692"/>
    </source>
</evidence>